<dbReference type="GO" id="GO:0016712">
    <property type="term" value="F:oxidoreductase activity, acting on paired donors, with incorporation or reduction of molecular oxygen, reduced flavin or flavoprotein as one donor, and incorporation of one atom of oxygen"/>
    <property type="evidence" value="ECO:0007669"/>
    <property type="project" value="TreeGrafter"/>
</dbReference>
<evidence type="ECO:0000256" key="1">
    <source>
        <dbReference type="ARBA" id="ARBA00023002"/>
    </source>
</evidence>
<feature type="domain" description="Acyl-CoA dehydrogenase C-terminal" evidence="4">
    <location>
        <begin position="249"/>
        <end position="377"/>
    </location>
</feature>
<sequence length="399" mass="43308">MTLAQAQAVKTPTVADLVARAAAMVPTLRERAPEAERECRIPAQTIRDFQDAGFFRILQPARYGGYEMDPQAFYAVQMKVAEGCMSSAWVLGVVAVHNWQLALFDPRAQEDVWGDDPATLISSSYMPKGKVVPVDGGYRVSGHWGFSSGIDHCEWAFLGGQMTDPETGRPDFVTFLIPRKDFTVLPIWDTVGLGATGSHDVVVEDAFVPAYRMHRSKDGFAVTSPGLKTNDAPLFRLPFGQVFVRAVSSSSIGALQGALDLFREAGARRVSHNDASSAAQDPATLELIAETASAIDEMKATLNRNFDHLMDVARAGGQADVETRLTYRYQSAEVSGRCAALVSRIFHASGAEGIFRNRPLSRIFCDIHAGRTHVANNPAKVGRNFGGVLLGAPNMDSFI</sequence>
<dbReference type="HOGENOM" id="CLU_018204_2_0_5"/>
<geneLocation type="plasmid" evidence="5 6">
    <name>pNL2</name>
</geneLocation>
<dbReference type="AlphaFoldDB" id="A4XEZ6"/>
<dbReference type="Gene3D" id="2.40.110.10">
    <property type="entry name" value="Butyryl-CoA Dehydrogenase, subunit A, domain 2"/>
    <property type="match status" value="1"/>
</dbReference>
<reference evidence="5 6" key="1">
    <citation type="submission" date="2007-04" db="EMBL/GenBank/DDBJ databases">
        <title>Complete sequence of plasmid pNL2 of Novosphingobium aromaticivorans DSM 12444.</title>
        <authorList>
            <consortium name="US DOE Joint Genome Institute"/>
            <person name="Copeland A."/>
            <person name="Lucas S."/>
            <person name="Lapidus A."/>
            <person name="Barry K."/>
            <person name="Detter J.C."/>
            <person name="Glavina del Rio T."/>
            <person name="Hammon N."/>
            <person name="Israni S."/>
            <person name="Dalin E."/>
            <person name="Tice H."/>
            <person name="Pitluck S."/>
            <person name="Chertkov O."/>
            <person name="Han C."/>
            <person name="Thomson S."/>
            <person name="Schmutz J."/>
            <person name="Larimer F."/>
            <person name="Land M."/>
            <person name="Kyrpides N."/>
            <person name="Ivanova N."/>
            <person name="Fredrickson J."/>
            <person name="Romine M.F."/>
            <person name="Richardson P."/>
        </authorList>
    </citation>
    <scope>NUCLEOTIDE SEQUENCE [LARGE SCALE GENOMIC DNA]</scope>
    <source>
        <strain evidence="6">ATCC 700278 / DSM 12444 / CCUG 56034 / CIP 105152 / NBRC 16084 / F199</strain>
        <plasmid evidence="5 6">pNL2</plasmid>
    </source>
</reference>
<dbReference type="Pfam" id="PF02771">
    <property type="entry name" value="Acyl-CoA_dh_N"/>
    <property type="match status" value="1"/>
</dbReference>
<dbReference type="GO" id="GO:0003995">
    <property type="term" value="F:acyl-CoA dehydrogenase activity"/>
    <property type="evidence" value="ECO:0007669"/>
    <property type="project" value="TreeGrafter"/>
</dbReference>
<dbReference type="Proteomes" id="UP000009134">
    <property type="component" value="Plasmid pNL2"/>
</dbReference>
<dbReference type="eggNOG" id="COG1960">
    <property type="taxonomic scope" value="Bacteria"/>
</dbReference>
<evidence type="ECO:0000256" key="2">
    <source>
        <dbReference type="ARBA" id="ARBA00049661"/>
    </source>
</evidence>
<organism evidence="5 6">
    <name type="scientific">Novosphingobium aromaticivorans (strain ATCC 700278 / DSM 12444 / CCUG 56034 / CIP 105152 / NBRC 16084 / F199)</name>
    <dbReference type="NCBI Taxonomy" id="279238"/>
    <lineage>
        <taxon>Bacteria</taxon>
        <taxon>Pseudomonadati</taxon>
        <taxon>Pseudomonadota</taxon>
        <taxon>Alphaproteobacteria</taxon>
        <taxon>Sphingomonadales</taxon>
        <taxon>Sphingomonadaceae</taxon>
        <taxon>Novosphingobium</taxon>
    </lineage>
</organism>
<dbReference type="SUPFAM" id="SSF56645">
    <property type="entry name" value="Acyl-CoA dehydrogenase NM domain-like"/>
    <property type="match status" value="1"/>
</dbReference>
<evidence type="ECO:0000259" key="3">
    <source>
        <dbReference type="Pfam" id="PF02771"/>
    </source>
</evidence>
<protein>
    <submittedName>
        <fullName evidence="5">Acyl-CoA dehydrogenase, type 2, C-terminal domain</fullName>
    </submittedName>
</protein>
<accession>A4XEZ6</accession>
<dbReference type="KEGG" id="nar:Saro_3648"/>
<dbReference type="InterPro" id="IPR037069">
    <property type="entry name" value="AcylCoA_DH/ox_N_sf"/>
</dbReference>
<feature type="domain" description="Acyl-CoA dehydrogenase/oxidase N-terminal" evidence="3">
    <location>
        <begin position="28"/>
        <end position="103"/>
    </location>
</feature>
<dbReference type="InterPro" id="IPR013107">
    <property type="entry name" value="Acyl-CoA_DH_C"/>
</dbReference>
<dbReference type="InterPro" id="IPR013786">
    <property type="entry name" value="AcylCoA_DH/ox_N"/>
</dbReference>
<keyword evidence="6" id="KW-1185">Reference proteome</keyword>
<dbReference type="Pfam" id="PF08028">
    <property type="entry name" value="Acyl-CoA_dh_2"/>
    <property type="match status" value="1"/>
</dbReference>
<dbReference type="InterPro" id="IPR050741">
    <property type="entry name" value="Acyl-CoA_dehydrogenase"/>
</dbReference>
<dbReference type="CDD" id="cd01159">
    <property type="entry name" value="NcnH"/>
    <property type="match status" value="1"/>
</dbReference>
<keyword evidence="1" id="KW-0560">Oxidoreductase</keyword>
<dbReference type="RefSeq" id="WP_011906894.1">
    <property type="nucleotide sequence ID" value="NC_009427.1"/>
</dbReference>
<gene>
    <name evidence="5" type="ordered locus">Saro_3648</name>
</gene>
<dbReference type="InterPro" id="IPR009100">
    <property type="entry name" value="AcylCoA_DH/oxidase_NM_dom_sf"/>
</dbReference>
<dbReference type="PANTHER" id="PTHR48083:SF19">
    <property type="entry name" value="FLAVIN-DEPENDENT MONOOXYGENASE, OXYGENASE SUBUNIT HSAA"/>
    <property type="match status" value="1"/>
</dbReference>
<evidence type="ECO:0000313" key="5">
    <source>
        <dbReference type="EMBL" id="ABP64507.1"/>
    </source>
</evidence>
<dbReference type="InterPro" id="IPR046373">
    <property type="entry name" value="Acyl-CoA_Oxase/DH_mid-dom_sf"/>
</dbReference>
<dbReference type="Gene3D" id="1.10.540.10">
    <property type="entry name" value="Acyl-CoA dehydrogenase/oxidase, N-terminal domain"/>
    <property type="match status" value="1"/>
</dbReference>
<dbReference type="PANTHER" id="PTHR48083">
    <property type="entry name" value="MEDIUM-CHAIN SPECIFIC ACYL-COA DEHYDROGENASE, MITOCHONDRIAL-RELATED"/>
    <property type="match status" value="1"/>
</dbReference>
<dbReference type="GO" id="GO:0005737">
    <property type="term" value="C:cytoplasm"/>
    <property type="evidence" value="ECO:0007669"/>
    <property type="project" value="TreeGrafter"/>
</dbReference>
<dbReference type="GO" id="GO:0050660">
    <property type="term" value="F:flavin adenine dinucleotide binding"/>
    <property type="evidence" value="ECO:0007669"/>
    <property type="project" value="InterPro"/>
</dbReference>
<dbReference type="Gene3D" id="1.20.140.10">
    <property type="entry name" value="Butyryl-CoA Dehydrogenase, subunit A, domain 3"/>
    <property type="match status" value="1"/>
</dbReference>
<dbReference type="PIRSF" id="PIRSF016578">
    <property type="entry name" value="HsaA"/>
    <property type="match status" value="1"/>
</dbReference>
<proteinExistence type="inferred from homology"/>
<dbReference type="SUPFAM" id="SSF47203">
    <property type="entry name" value="Acyl-CoA dehydrogenase C-terminal domain-like"/>
    <property type="match status" value="1"/>
</dbReference>
<keyword evidence="5" id="KW-0614">Plasmid</keyword>
<name>A4XEZ6_NOVAD</name>
<dbReference type="EMBL" id="CP000677">
    <property type="protein sequence ID" value="ABP64507.1"/>
    <property type="molecule type" value="Genomic_DNA"/>
</dbReference>
<evidence type="ECO:0000313" key="6">
    <source>
        <dbReference type="Proteomes" id="UP000009134"/>
    </source>
</evidence>
<dbReference type="InterPro" id="IPR036250">
    <property type="entry name" value="AcylCo_DH-like_C"/>
</dbReference>
<evidence type="ECO:0000259" key="4">
    <source>
        <dbReference type="Pfam" id="PF08028"/>
    </source>
</evidence>
<comment type="similarity">
    <text evidence="2">Belongs to the HpaH/HsaA monooxygenase family.</text>
</comment>
<dbReference type="GO" id="GO:0033539">
    <property type="term" value="P:fatty acid beta-oxidation using acyl-CoA dehydrogenase"/>
    <property type="evidence" value="ECO:0007669"/>
    <property type="project" value="TreeGrafter"/>
</dbReference>